<dbReference type="GeneID" id="63839635"/>
<protein>
    <submittedName>
        <fullName evidence="1">Uncharacterized protein</fullName>
    </submittedName>
</protein>
<dbReference type="PANTHER" id="PTHR37783:SF1">
    <property type="entry name" value="MEMBRANE PROTEIN, PUTATIVE (AFU_ORTHOLOGUE AFUA_1G04315)-RELATED"/>
    <property type="match status" value="1"/>
</dbReference>
<dbReference type="Proteomes" id="UP000803844">
    <property type="component" value="Unassembled WGS sequence"/>
</dbReference>
<dbReference type="RefSeq" id="XP_040779622.1">
    <property type="nucleotide sequence ID" value="XM_040922506.1"/>
</dbReference>
<comment type="caution">
    <text evidence="1">The sequence shown here is derived from an EMBL/GenBank/DDBJ whole genome shotgun (WGS) entry which is preliminary data.</text>
</comment>
<evidence type="ECO:0000313" key="1">
    <source>
        <dbReference type="EMBL" id="KAF3768661.1"/>
    </source>
</evidence>
<name>A0A9P4Y8F9_CRYP1</name>
<dbReference type="AlphaFoldDB" id="A0A9P4Y8F9"/>
<gene>
    <name evidence="1" type="ORF">M406DRAFT_349817</name>
</gene>
<evidence type="ECO:0000313" key="2">
    <source>
        <dbReference type="Proteomes" id="UP000803844"/>
    </source>
</evidence>
<keyword evidence="2" id="KW-1185">Reference proteome</keyword>
<sequence length="139" mass="15054">MPPSSPTTPVKVTTFPVVRHHIIPTAICAVIMILSSRRDFIQPGSPIHSHILAPLASLTGTTLASAEATAATVQTWTFRILVDIHALEVPIFAATKLPAHGVAFLSGLWWKWVLAVFFGGKFTWDLFAETVRGAKAKGR</sequence>
<proteinExistence type="predicted"/>
<organism evidence="1 2">
    <name type="scientific">Cryphonectria parasitica (strain ATCC 38755 / EP155)</name>
    <dbReference type="NCBI Taxonomy" id="660469"/>
    <lineage>
        <taxon>Eukaryota</taxon>
        <taxon>Fungi</taxon>
        <taxon>Dikarya</taxon>
        <taxon>Ascomycota</taxon>
        <taxon>Pezizomycotina</taxon>
        <taxon>Sordariomycetes</taxon>
        <taxon>Sordariomycetidae</taxon>
        <taxon>Diaporthales</taxon>
        <taxon>Cryphonectriaceae</taxon>
        <taxon>Cryphonectria-Endothia species complex</taxon>
        <taxon>Cryphonectria</taxon>
    </lineage>
</organism>
<reference evidence="1" key="1">
    <citation type="journal article" date="2020" name="Phytopathology">
        <title>Genome sequence of the chestnut blight fungus Cryphonectria parasitica EP155: A fundamental resource for an archetypical invasive plant pathogen.</title>
        <authorList>
            <person name="Crouch J.A."/>
            <person name="Dawe A."/>
            <person name="Aerts A."/>
            <person name="Barry K."/>
            <person name="Churchill A.C.L."/>
            <person name="Grimwood J."/>
            <person name="Hillman B."/>
            <person name="Milgroom M.G."/>
            <person name="Pangilinan J."/>
            <person name="Smith M."/>
            <person name="Salamov A."/>
            <person name="Schmutz J."/>
            <person name="Yadav J."/>
            <person name="Grigoriev I.V."/>
            <person name="Nuss D."/>
        </authorList>
    </citation>
    <scope>NUCLEOTIDE SEQUENCE</scope>
    <source>
        <strain evidence="1">EP155</strain>
    </source>
</reference>
<dbReference type="EMBL" id="MU032345">
    <property type="protein sequence ID" value="KAF3768661.1"/>
    <property type="molecule type" value="Genomic_DNA"/>
</dbReference>
<dbReference type="OrthoDB" id="5553410at2759"/>
<dbReference type="PANTHER" id="PTHR37783">
    <property type="entry name" value="MEMBRANE PROTEIN, PUTATIVE (AFU_ORTHOLOGUE AFUA_1G04315)-RELATED"/>
    <property type="match status" value="1"/>
</dbReference>
<accession>A0A9P4Y8F9</accession>